<feature type="region of interest" description="Disordered" evidence="1">
    <location>
        <begin position="411"/>
        <end position="431"/>
    </location>
</feature>
<dbReference type="Pfam" id="PF26635">
    <property type="entry name" value="DUF8208"/>
    <property type="match status" value="1"/>
</dbReference>
<accession>A0ABD4ZXM1</accession>
<feature type="transmembrane region" description="Helical" evidence="2">
    <location>
        <begin position="101"/>
        <end position="120"/>
    </location>
</feature>
<feature type="transmembrane region" description="Helical" evidence="2">
    <location>
        <begin position="20"/>
        <end position="39"/>
    </location>
</feature>
<keyword evidence="2" id="KW-1133">Transmembrane helix</keyword>
<feature type="domain" description="DUF8208" evidence="3">
    <location>
        <begin position="16"/>
        <end position="361"/>
    </location>
</feature>
<feature type="region of interest" description="Disordered" evidence="1">
    <location>
        <begin position="443"/>
        <end position="536"/>
    </location>
</feature>
<dbReference type="AlphaFoldDB" id="A0ABD4ZXM1"/>
<feature type="transmembrane region" description="Helical" evidence="2">
    <location>
        <begin position="234"/>
        <end position="256"/>
    </location>
</feature>
<feature type="region of interest" description="Disordered" evidence="1">
    <location>
        <begin position="580"/>
        <end position="622"/>
    </location>
</feature>
<evidence type="ECO:0000259" key="3">
    <source>
        <dbReference type="Pfam" id="PF26635"/>
    </source>
</evidence>
<reference evidence="4 5" key="1">
    <citation type="submission" date="2023-06" db="EMBL/GenBank/DDBJ databases">
        <title>Acute promotion of culturable opportunistic pathogens and persistent increase of antibiotic resistance following antibiotic exposure in mouse gut microbiota.</title>
        <authorList>
            <person name="Li L."/>
            <person name="Wang B."/>
            <person name="Sun Y."/>
            <person name="Wang M."/>
            <person name="Xu H."/>
        </authorList>
    </citation>
    <scope>NUCLEOTIDE SEQUENCE [LARGE SCALE GENOMIC DNA]</scope>
    <source>
        <strain evidence="4 5">CRI2_2</strain>
    </source>
</reference>
<feature type="compositionally biased region" description="Polar residues" evidence="1">
    <location>
        <begin position="472"/>
        <end position="482"/>
    </location>
</feature>
<dbReference type="NCBIfam" id="NF045890">
    <property type="entry name" value="conj_pls20_p028"/>
    <property type="match status" value="1"/>
</dbReference>
<dbReference type="Proteomes" id="UP001241571">
    <property type="component" value="Unassembled WGS sequence"/>
</dbReference>
<protein>
    <recommendedName>
        <fullName evidence="3">DUF8208 domain-containing protein</fullName>
    </recommendedName>
</protein>
<keyword evidence="2" id="KW-0472">Membrane</keyword>
<proteinExistence type="predicted"/>
<gene>
    <name evidence="4" type="ORF">QRX88_16950</name>
</gene>
<evidence type="ECO:0000313" key="4">
    <source>
        <dbReference type="EMBL" id="MDL4937393.1"/>
    </source>
</evidence>
<feature type="compositionally biased region" description="Polar residues" evidence="1">
    <location>
        <begin position="596"/>
        <end position="622"/>
    </location>
</feature>
<name>A0ABD4ZXM1_ENTGA</name>
<feature type="compositionally biased region" description="Basic and acidic residues" evidence="1">
    <location>
        <begin position="443"/>
        <end position="469"/>
    </location>
</feature>
<evidence type="ECO:0000256" key="1">
    <source>
        <dbReference type="SAM" id="MobiDB-lite"/>
    </source>
</evidence>
<evidence type="ECO:0000313" key="5">
    <source>
        <dbReference type="Proteomes" id="UP001241571"/>
    </source>
</evidence>
<feature type="transmembrane region" description="Helical" evidence="2">
    <location>
        <begin position="291"/>
        <end position="314"/>
    </location>
</feature>
<feature type="compositionally biased region" description="Basic and acidic residues" evidence="1">
    <location>
        <begin position="797"/>
        <end position="806"/>
    </location>
</feature>
<feature type="transmembrane region" description="Helical" evidence="2">
    <location>
        <begin position="70"/>
        <end position="89"/>
    </location>
</feature>
<feature type="compositionally biased region" description="Basic and acidic residues" evidence="1">
    <location>
        <begin position="487"/>
        <end position="523"/>
    </location>
</feature>
<feature type="region of interest" description="Disordered" evidence="1">
    <location>
        <begin position="793"/>
        <end position="819"/>
    </location>
</feature>
<feature type="compositionally biased region" description="Basic and acidic residues" evidence="1">
    <location>
        <begin position="411"/>
        <end position="420"/>
    </location>
</feature>
<dbReference type="EMBL" id="JASUBT010000017">
    <property type="protein sequence ID" value="MDL4937393.1"/>
    <property type="molecule type" value="Genomic_DNA"/>
</dbReference>
<sequence>METIDYLLDYEKYLKVSSFLWNIFRWIGWGIIFLFKVLLEGLEKISSNVFKLVDFLSYDGVKKFVNDNIFLAYAIGTVCLIVFFLRYMSNKNSSMKSLFNNLLLFVGVIILCLSLTSTITNKVFGVAKAINQENTTAAATILNENIYDITSIDANDWNGVEKVRHVSYKSSQYTFFDITKTIDPGKFEFSSDKSKEILSNRIDFDSQGKYKLVKLDTGMFTIEKEYYYRYSWNFWTIFFTLVMTIAVTLFTAFKYLQSLYNIGYNGVIMPFFAGSDFTSGSKIQKIMMSTLNIWVNVLLFSVSLKVYRLFIGYISEASIDNVSKLVFQLVLTVFLFEGPWIIQELTGIDGGIKSSVGQALALGGALFYGGKGAKALANKAKDAGGKVKHASKFLAGLADGVTDVEGLKKKMQLKDTKPTEKQASPDIPTLSEEEKEAFAKEIKENQKDTQSDKDKTQLQDPLNHSKDEETTGVPNNSLTNDTPDLATKNEGKTELEKDSNSPLEKAKSEDPAKEEVSKAEADIVRPAGNETEIPEELKSIMAQRPIEDTDNSELKGNSVSLKDRIQATENANESFANVLKQGNHGKLTGQVKPELPSQSLKETLSSDPTLSSVGQSKGASSISLPNSVMQAKNQLKMEQQAGNVLSQTIPQDFIPGSNVRSSDTVGKEARSVLLSGQEQRQLKAVQPQAIAAKQTLGKAAMASSQLQRPSASRQALAGHILGVRPATRPSVQVPLTITQSAPVQALKQDIEKYSKPITDKTLQEVVSDKIVDRQIKKAEKQTPYVVTKQLGKNTGEMLRKEKESSSLRRLFRSSKRKKE</sequence>
<dbReference type="InterPro" id="IPR058066">
    <property type="entry name" value="pXO2-14_N"/>
</dbReference>
<dbReference type="InterPro" id="IPR058521">
    <property type="entry name" value="DUF8208"/>
</dbReference>
<organism evidence="4 5">
    <name type="scientific">Enterococcus gallinarum</name>
    <dbReference type="NCBI Taxonomy" id="1353"/>
    <lineage>
        <taxon>Bacteria</taxon>
        <taxon>Bacillati</taxon>
        <taxon>Bacillota</taxon>
        <taxon>Bacilli</taxon>
        <taxon>Lactobacillales</taxon>
        <taxon>Enterococcaceae</taxon>
        <taxon>Enterococcus</taxon>
    </lineage>
</organism>
<keyword evidence="2" id="KW-0812">Transmembrane</keyword>
<feature type="compositionally biased region" description="Basic residues" evidence="1">
    <location>
        <begin position="809"/>
        <end position="819"/>
    </location>
</feature>
<dbReference type="RefSeq" id="WP_103301234.1">
    <property type="nucleotide sequence ID" value="NZ_CP078506.1"/>
</dbReference>
<comment type="caution">
    <text evidence="4">The sequence shown here is derived from an EMBL/GenBank/DDBJ whole genome shotgun (WGS) entry which is preliminary data.</text>
</comment>
<evidence type="ECO:0000256" key="2">
    <source>
        <dbReference type="SAM" id="Phobius"/>
    </source>
</evidence>